<reference evidence="2" key="1">
    <citation type="submission" date="2022-12" db="EMBL/GenBank/DDBJ databases">
        <title>Reference genome sequencing for broad-spectrum identification of bacterial and archaeal isolates by mass spectrometry.</title>
        <authorList>
            <person name="Sekiguchi Y."/>
            <person name="Tourlousse D.M."/>
        </authorList>
    </citation>
    <scope>NUCLEOTIDE SEQUENCE</scope>
    <source>
        <strain evidence="2">H2</strain>
    </source>
</reference>
<keyword evidence="1" id="KW-1133">Transmembrane helix</keyword>
<feature type="transmembrane region" description="Helical" evidence="1">
    <location>
        <begin position="197"/>
        <end position="216"/>
    </location>
</feature>
<proteinExistence type="predicted"/>
<evidence type="ECO:0000256" key="1">
    <source>
        <dbReference type="SAM" id="Phobius"/>
    </source>
</evidence>
<evidence type="ECO:0000313" key="2">
    <source>
        <dbReference type="EMBL" id="GLI39055.1"/>
    </source>
</evidence>
<feature type="transmembrane region" description="Helical" evidence="1">
    <location>
        <begin position="364"/>
        <end position="384"/>
    </location>
</feature>
<dbReference type="EMBL" id="BSDS01000002">
    <property type="protein sequence ID" value="GLI39055.1"/>
    <property type="molecule type" value="Genomic_DNA"/>
</dbReference>
<dbReference type="RefSeq" id="WP_214185318.1">
    <property type="nucleotide sequence ID" value="NZ_JAHCZI010000002.1"/>
</dbReference>
<feature type="transmembrane region" description="Helical" evidence="1">
    <location>
        <begin position="326"/>
        <end position="352"/>
    </location>
</feature>
<protein>
    <submittedName>
        <fullName evidence="2">Membrane protein</fullName>
    </submittedName>
</protein>
<sequence>MGRGAVRAFIQACVLIVLLIALPTDGMASTIDTRGDVTLYFFWGKGCPHCAKAKPFLDDLRQRHPGLQVCDYEVLSNRKNVEILMTMARERGFEATGVPVFIIGNHVIAGFSEEKARAIERQVSALLAPRKAEVPAAPPKEAETIIIPGICTVDPNALSLPVFTVVIAALDSFNPCAFFVLLFLLSLMIHAHSRNRMALVGGTFVLFSGLIYFLFMAAWLNLFLFTGTLAAVTTTAGIIAVVVAVINIKDFFFFEKGVSLVIPEDKKPKLFERMRHLVHTGSLPSMLAGTVVLAVAANSYELLCTAGFPMVYTRLLTLRALPSSEYYLYLAFYNLIYVIPLAVIVAIFTATLGSRKLTEWQGRILKLLSGIMMLMLGLVILLKPTLLNNALASLVLMALALSVTAIIAVGARKMEGQTEKPRP</sequence>
<keyword evidence="3" id="KW-1185">Reference proteome</keyword>
<organism evidence="2 3">
    <name type="scientific">Geobacter hydrogenophilus</name>
    <dbReference type="NCBI Taxonomy" id="40983"/>
    <lineage>
        <taxon>Bacteria</taxon>
        <taxon>Pseudomonadati</taxon>
        <taxon>Thermodesulfobacteriota</taxon>
        <taxon>Desulfuromonadia</taxon>
        <taxon>Geobacterales</taxon>
        <taxon>Geobacteraceae</taxon>
        <taxon>Geobacter</taxon>
    </lineage>
</organism>
<dbReference type="AlphaFoldDB" id="A0A9W6G257"/>
<gene>
    <name evidence="2" type="ORF">GHYDROH2_25560</name>
</gene>
<feature type="transmembrane region" description="Helical" evidence="1">
    <location>
        <begin position="390"/>
        <end position="411"/>
    </location>
</feature>
<dbReference type="PROSITE" id="PS51354">
    <property type="entry name" value="GLUTAREDOXIN_2"/>
    <property type="match status" value="1"/>
</dbReference>
<dbReference type="Gene3D" id="3.40.30.10">
    <property type="entry name" value="Glutaredoxin"/>
    <property type="match status" value="1"/>
</dbReference>
<dbReference type="InterPro" id="IPR036249">
    <property type="entry name" value="Thioredoxin-like_sf"/>
</dbReference>
<comment type="caution">
    <text evidence="2">The sequence shown here is derived from an EMBL/GenBank/DDBJ whole genome shotgun (WGS) entry which is preliminary data.</text>
</comment>
<name>A0A9W6G257_9BACT</name>
<evidence type="ECO:0000313" key="3">
    <source>
        <dbReference type="Proteomes" id="UP001144352"/>
    </source>
</evidence>
<feature type="transmembrane region" description="Helical" evidence="1">
    <location>
        <begin position="277"/>
        <end position="300"/>
    </location>
</feature>
<dbReference type="Proteomes" id="UP001144352">
    <property type="component" value="Unassembled WGS sequence"/>
</dbReference>
<feature type="transmembrane region" description="Helical" evidence="1">
    <location>
        <begin position="160"/>
        <end position="185"/>
    </location>
</feature>
<dbReference type="SUPFAM" id="SSF52833">
    <property type="entry name" value="Thioredoxin-like"/>
    <property type="match status" value="1"/>
</dbReference>
<feature type="transmembrane region" description="Helical" evidence="1">
    <location>
        <begin position="222"/>
        <end position="246"/>
    </location>
</feature>
<keyword evidence="1" id="KW-0812">Transmembrane</keyword>
<accession>A0A9W6G257</accession>
<keyword evidence="1" id="KW-0472">Membrane</keyword>